<accession>A0A4Q7L4N2</accession>
<dbReference type="SUPFAM" id="SSF81301">
    <property type="entry name" value="Nucleotidyltransferase"/>
    <property type="match status" value="1"/>
</dbReference>
<gene>
    <name evidence="1" type="ORF">EV193_102150</name>
</gene>
<protein>
    <submittedName>
        <fullName evidence="1">GrpB-like predicted nucleotidyltransferase (UPF0157 family)</fullName>
    </submittedName>
</protein>
<dbReference type="EMBL" id="SGWQ01000002">
    <property type="protein sequence ID" value="RZS43172.1"/>
    <property type="molecule type" value="Genomic_DNA"/>
</dbReference>
<sequence>MSGVSDDELRSVTIGELKPFATKVIVVDYDSEWPRAFAEEEACVRGALGDGALMVEHTGSTSVPGLPAKPIIDVLLVVADSGDESAYVPALEAAGYTLRIREPNWFEHRMFHRRVEYGDDRDVNLHVFPSGVEEIDRILTFRDHLRANDSDREEYAAVKRDLATREWKFVQNYADAKTPVIEEILRRAKAD</sequence>
<dbReference type="Proteomes" id="UP000294257">
    <property type="component" value="Unassembled WGS sequence"/>
</dbReference>
<dbReference type="AlphaFoldDB" id="A0A4Q7L4N2"/>
<dbReference type="InterPro" id="IPR043519">
    <property type="entry name" value="NT_sf"/>
</dbReference>
<dbReference type="GO" id="GO:0016740">
    <property type="term" value="F:transferase activity"/>
    <property type="evidence" value="ECO:0007669"/>
    <property type="project" value="UniProtKB-KW"/>
</dbReference>
<evidence type="ECO:0000313" key="1">
    <source>
        <dbReference type="EMBL" id="RZS43172.1"/>
    </source>
</evidence>
<name>A0A4Q7L4N2_9PSEU</name>
<dbReference type="PANTHER" id="PTHR34822">
    <property type="entry name" value="GRPB DOMAIN PROTEIN (AFU_ORTHOLOGUE AFUA_1G01530)"/>
    <property type="match status" value="1"/>
</dbReference>
<dbReference type="PANTHER" id="PTHR34822:SF1">
    <property type="entry name" value="GRPB FAMILY PROTEIN"/>
    <property type="match status" value="1"/>
</dbReference>
<keyword evidence="2" id="KW-1185">Reference proteome</keyword>
<reference evidence="1 2" key="1">
    <citation type="submission" date="2019-02" db="EMBL/GenBank/DDBJ databases">
        <title>Genomic Encyclopedia of Type Strains, Phase IV (KMG-IV): sequencing the most valuable type-strain genomes for metagenomic binning, comparative biology and taxonomic classification.</title>
        <authorList>
            <person name="Goeker M."/>
        </authorList>
    </citation>
    <scope>NUCLEOTIDE SEQUENCE [LARGE SCALE GENOMIC DNA]</scope>
    <source>
        <strain evidence="1 2">DSM 101727</strain>
    </source>
</reference>
<dbReference type="InterPro" id="IPR007344">
    <property type="entry name" value="GrpB/CoaE"/>
</dbReference>
<dbReference type="Gene3D" id="3.30.460.10">
    <property type="entry name" value="Beta Polymerase, domain 2"/>
    <property type="match status" value="1"/>
</dbReference>
<dbReference type="Pfam" id="PF04229">
    <property type="entry name" value="GrpB"/>
    <property type="match status" value="1"/>
</dbReference>
<keyword evidence="1" id="KW-0808">Transferase</keyword>
<evidence type="ECO:0000313" key="2">
    <source>
        <dbReference type="Proteomes" id="UP000294257"/>
    </source>
</evidence>
<comment type="caution">
    <text evidence="1">The sequence shown here is derived from an EMBL/GenBank/DDBJ whole genome shotgun (WGS) entry which is preliminary data.</text>
</comment>
<dbReference type="RefSeq" id="WP_207222531.1">
    <property type="nucleotide sequence ID" value="NZ_SGWQ01000002.1"/>
</dbReference>
<organism evidence="1 2">
    <name type="scientific">Herbihabitans rhizosphaerae</name>
    <dbReference type="NCBI Taxonomy" id="1872711"/>
    <lineage>
        <taxon>Bacteria</taxon>
        <taxon>Bacillati</taxon>
        <taxon>Actinomycetota</taxon>
        <taxon>Actinomycetes</taxon>
        <taxon>Pseudonocardiales</taxon>
        <taxon>Pseudonocardiaceae</taxon>
        <taxon>Herbihabitans</taxon>
    </lineage>
</organism>
<proteinExistence type="predicted"/>